<sequence>MFDFLFPSKNKQLVKKWIKEHRKIVSLANAIIEAYKKGDLKKAKKRLNQLNNLTIEHLMQEDLSFYKLKKNSNKLEVETIEKITEFTDTFGGTKVTLMNFISKYAKPNVELDKEFINTFKILAGILVERIQFEESNLYQALIKE</sequence>
<dbReference type="InterPro" id="IPR012312">
    <property type="entry name" value="Hemerythrin-like"/>
</dbReference>
<feature type="domain" description="Hemerythrin-like" evidence="1">
    <location>
        <begin position="14"/>
        <end position="141"/>
    </location>
</feature>
<dbReference type="AlphaFoldDB" id="A0A1W1EKM5"/>
<dbReference type="Pfam" id="PF01814">
    <property type="entry name" value="Hemerythrin"/>
    <property type="match status" value="1"/>
</dbReference>
<evidence type="ECO:0000259" key="1">
    <source>
        <dbReference type="Pfam" id="PF01814"/>
    </source>
</evidence>
<dbReference type="EMBL" id="FRYL01000039">
    <property type="protein sequence ID" value="SHO81428.1"/>
    <property type="molecule type" value="Genomic_DNA"/>
</dbReference>
<organism evidence="2">
    <name type="scientific">hydrothermal vent metagenome</name>
    <dbReference type="NCBI Taxonomy" id="652676"/>
    <lineage>
        <taxon>unclassified sequences</taxon>
        <taxon>metagenomes</taxon>
        <taxon>ecological metagenomes</taxon>
    </lineage>
</organism>
<protein>
    <recommendedName>
        <fullName evidence="1">Hemerythrin-like domain-containing protein</fullName>
    </recommendedName>
</protein>
<accession>A0A1W1EKM5</accession>
<evidence type="ECO:0000313" key="2">
    <source>
        <dbReference type="EMBL" id="SHO81428.1"/>
    </source>
</evidence>
<proteinExistence type="predicted"/>
<name>A0A1W1EKM5_9ZZZZ</name>
<gene>
    <name evidence="2" type="ORF">MNB_SV-15-731</name>
</gene>
<dbReference type="InterPro" id="IPR038309">
    <property type="entry name" value="Rsd/AlgQ_sf"/>
</dbReference>
<dbReference type="Gene3D" id="1.20.120.1370">
    <property type="entry name" value="Regulator of RNA polymerase sigma(70) subunit, domain 4"/>
    <property type="match status" value="1"/>
</dbReference>
<reference evidence="2" key="1">
    <citation type="submission" date="2016-10" db="EMBL/GenBank/DDBJ databases">
        <authorList>
            <person name="de Groot N.N."/>
        </authorList>
    </citation>
    <scope>NUCLEOTIDE SEQUENCE</scope>
</reference>